<dbReference type="AlphaFoldDB" id="A0A7W8HDE9"/>
<proteinExistence type="predicted"/>
<dbReference type="Gene3D" id="3.40.630.30">
    <property type="match status" value="1"/>
</dbReference>
<dbReference type="SUPFAM" id="SSF55729">
    <property type="entry name" value="Acyl-CoA N-acyltransferases (Nat)"/>
    <property type="match status" value="1"/>
</dbReference>
<dbReference type="RefSeq" id="WP_183963091.1">
    <property type="nucleotide sequence ID" value="NZ_BAABEW010000003.1"/>
</dbReference>
<gene>
    <name evidence="2" type="ORF">HNQ70_000003</name>
</gene>
<protein>
    <recommendedName>
        <fullName evidence="1">BioF2-like acetyltransferase domain-containing protein</fullName>
    </recommendedName>
</protein>
<dbReference type="InterPro" id="IPR038740">
    <property type="entry name" value="BioF2-like_GNAT_dom"/>
</dbReference>
<reference evidence="2 3" key="1">
    <citation type="submission" date="2020-08" db="EMBL/GenBank/DDBJ databases">
        <title>Genomic Encyclopedia of Type Strains, Phase IV (KMG-IV): sequencing the most valuable type-strain genomes for metagenomic binning, comparative biology and taxonomic classification.</title>
        <authorList>
            <person name="Goeker M."/>
        </authorList>
    </citation>
    <scope>NUCLEOTIDE SEQUENCE [LARGE SCALE GENOMIC DNA]</scope>
    <source>
        <strain evidence="2 3">DSM 29781</strain>
    </source>
</reference>
<name>A0A7W8HDE9_9BURK</name>
<comment type="caution">
    <text evidence="2">The sequence shown here is derived from an EMBL/GenBank/DDBJ whole genome shotgun (WGS) entry which is preliminary data.</text>
</comment>
<dbReference type="EMBL" id="JACHGB010000001">
    <property type="protein sequence ID" value="MBB5270019.1"/>
    <property type="molecule type" value="Genomic_DNA"/>
</dbReference>
<keyword evidence="3" id="KW-1185">Reference proteome</keyword>
<evidence type="ECO:0000259" key="1">
    <source>
        <dbReference type="Pfam" id="PF13480"/>
    </source>
</evidence>
<organism evidence="2 3">
    <name type="scientific">Quisquiliibacterium transsilvanicum</name>
    <dbReference type="NCBI Taxonomy" id="1549638"/>
    <lineage>
        <taxon>Bacteria</taxon>
        <taxon>Pseudomonadati</taxon>
        <taxon>Pseudomonadota</taxon>
        <taxon>Betaproteobacteria</taxon>
        <taxon>Burkholderiales</taxon>
        <taxon>Burkholderiaceae</taxon>
        <taxon>Quisquiliibacterium</taxon>
    </lineage>
</organism>
<dbReference type="Proteomes" id="UP000532440">
    <property type="component" value="Unassembled WGS sequence"/>
</dbReference>
<evidence type="ECO:0000313" key="3">
    <source>
        <dbReference type="Proteomes" id="UP000532440"/>
    </source>
</evidence>
<sequence>MDWHIEPFDADDRYQRESWRELAAHAGDSAVLLPEFVFTCAETLGRPGLRFACYGAPEHPRALALLDLSDPVRPEAFVAPQMPLGAWIQAQDTRMERACDTLIAETPLALQFSMRQLDPRFLSRPDEAARVDTVDYIRTAWVELDGSFENYWAARGKNLRANVKKQRNRLVRESIATRMEVLTRPEDMIRAVADYAALESRGWKAAEGTAVNVEHRQFEFYRRMLQRFALQGKARVYRYFFGESLVACELCVCHGDEIVILKTTHDESVHPFSPATLLREEMFEALFREDEIRRVEFYGPLMEWHTRWTDRARDVYHVNFYRNALAGAAVRALRKAKTLTERPESASAG</sequence>
<feature type="domain" description="BioF2-like acetyltransferase" evidence="1">
    <location>
        <begin position="158"/>
        <end position="304"/>
    </location>
</feature>
<dbReference type="Pfam" id="PF13480">
    <property type="entry name" value="Acetyltransf_6"/>
    <property type="match status" value="1"/>
</dbReference>
<dbReference type="InterPro" id="IPR016181">
    <property type="entry name" value="Acyl_CoA_acyltransferase"/>
</dbReference>
<evidence type="ECO:0000313" key="2">
    <source>
        <dbReference type="EMBL" id="MBB5270019.1"/>
    </source>
</evidence>
<accession>A0A7W8HDE9</accession>